<dbReference type="InterPro" id="IPR053158">
    <property type="entry name" value="CapK_Type1_Caps_Biosynth"/>
</dbReference>
<dbReference type="EMBL" id="NPMS01000005">
    <property type="protein sequence ID" value="OZU88234.1"/>
    <property type="molecule type" value="Genomic_DNA"/>
</dbReference>
<dbReference type="Gene3D" id="3.40.50.12780">
    <property type="entry name" value="N-terminal domain of ligase-like"/>
    <property type="match status" value="1"/>
</dbReference>
<evidence type="ECO:0000313" key="1">
    <source>
        <dbReference type="EMBL" id="OZU88234.1"/>
    </source>
</evidence>
<name>A0A265N9T4_9BACI</name>
<dbReference type="Proteomes" id="UP000216498">
    <property type="component" value="Unassembled WGS sequence"/>
</dbReference>
<dbReference type="AlphaFoldDB" id="A0A265N9T4"/>
<proteinExistence type="predicted"/>
<dbReference type="SUPFAM" id="SSF56801">
    <property type="entry name" value="Acetyl-CoA synthetase-like"/>
    <property type="match status" value="1"/>
</dbReference>
<dbReference type="PANTHER" id="PTHR36932">
    <property type="entry name" value="CAPSULAR POLYSACCHARIDE BIOSYNTHESIS PROTEIN"/>
    <property type="match status" value="1"/>
</dbReference>
<comment type="caution">
    <text evidence="1">The sequence shown here is derived from an EMBL/GenBank/DDBJ whole genome shotgun (WGS) entry which is preliminary data.</text>
</comment>
<keyword evidence="2" id="KW-1185">Reference proteome</keyword>
<organism evidence="1 2">
    <name type="scientific">Virgibacillus indicus</name>
    <dbReference type="NCBI Taxonomy" id="2024554"/>
    <lineage>
        <taxon>Bacteria</taxon>
        <taxon>Bacillati</taxon>
        <taxon>Bacillota</taxon>
        <taxon>Bacilli</taxon>
        <taxon>Bacillales</taxon>
        <taxon>Bacillaceae</taxon>
        <taxon>Virgibacillus</taxon>
    </lineage>
</organism>
<evidence type="ECO:0008006" key="3">
    <source>
        <dbReference type="Google" id="ProtNLM"/>
    </source>
</evidence>
<reference evidence="1 2" key="1">
    <citation type="submission" date="2017-08" db="EMBL/GenBank/DDBJ databases">
        <title>Virgibacillus indicus sp. nov. and Virgibacillus profoundi sp. nov, two moderately halophilic bacteria isolated from marine sediment by using the Microfluidic Streak Plate.</title>
        <authorList>
            <person name="Xu B."/>
            <person name="Hu B."/>
            <person name="Wang J."/>
            <person name="Zhu Y."/>
            <person name="Huang L."/>
            <person name="Du W."/>
            <person name="Huang Y."/>
        </authorList>
    </citation>
    <scope>NUCLEOTIDE SEQUENCE [LARGE SCALE GENOMIC DNA]</scope>
    <source>
        <strain evidence="1 2">IO3-P2-C2</strain>
    </source>
</reference>
<dbReference type="PANTHER" id="PTHR36932:SF1">
    <property type="entry name" value="CAPSULAR POLYSACCHARIDE BIOSYNTHESIS PROTEIN"/>
    <property type="match status" value="1"/>
</dbReference>
<evidence type="ECO:0000313" key="2">
    <source>
        <dbReference type="Proteomes" id="UP000216498"/>
    </source>
</evidence>
<protein>
    <recommendedName>
        <fullName evidence="3">AMP-dependent synthetase/ligase domain-containing protein</fullName>
    </recommendedName>
</protein>
<dbReference type="InterPro" id="IPR042099">
    <property type="entry name" value="ANL_N_sf"/>
</dbReference>
<sequence length="413" mass="47506">MFKLTQKINKGKVFEKIAYMERNYGVIGETEQKEKFDSLLNHAINTTDFYKSYSKYKKIEDCPVIQKKVIKENYDEFLSGKYNKDELIPMTTSGSYGTPFTFYLTKQKKEMQHAEVTFFSRWANFDIGVKHGYVASKIKSKKDQFIQNQLSIAPFIISEKWLSDEMQRIISKKVKVLIGYPSAIGAIAKYFIANNKFYELDGVITISEVLTDDVRESVRKAFGVNALSRYSTEELGVLSIECEKENKHHLNNINYIIELLDENDKTVKPGETGRVIVTDLYSYAMPLIRYDTGDLAILGKGYCSCGLKTPYLETLSGRKLEEIYSTDGTVIASMALSGQMRDIEKVTNFQLIQLGEKDYQINLVTMKDFSSEKEIVNRYKSLLGQDANIRFSYMEDIPPLKSGKRPYILQKYY</sequence>
<gene>
    <name evidence="1" type="ORF">CIL03_11305</name>
</gene>
<accession>A0A265N9T4</accession>